<organism evidence="1">
    <name type="scientific">Siphoviridae sp. ctbxa26</name>
    <dbReference type="NCBI Taxonomy" id="2825568"/>
    <lineage>
        <taxon>Viruses</taxon>
        <taxon>Duplodnaviria</taxon>
        <taxon>Heunggongvirae</taxon>
        <taxon>Uroviricota</taxon>
        <taxon>Caudoviricetes</taxon>
    </lineage>
</organism>
<accession>A0A8S5VF48</accession>
<reference evidence="1" key="1">
    <citation type="journal article" date="2021" name="Proc. Natl. Acad. Sci. U.S.A.">
        <title>A Catalog of Tens of Thousands of Viruses from Human Metagenomes Reveals Hidden Associations with Chronic Diseases.</title>
        <authorList>
            <person name="Tisza M.J."/>
            <person name="Buck C.B."/>
        </authorList>
    </citation>
    <scope>NUCLEOTIDE SEQUENCE</scope>
    <source>
        <strain evidence="1">Ctbxa26</strain>
    </source>
</reference>
<sequence>MQKFNIQHFAAETNITKTTDLEPAISVDFTSRIATTLRALQEVLGITAMQPMAEGTQIKIYKYTKTNSPAQVAEGEKINLTKVERKLVATKELTVKKYRRAATAEAIQRSGKAVAINGCDSKLVNELQKDIKADFFTMVTGTTGVTTATAGATLQAACANAWASLNAKFEDEDVNPVYFINPVDLAGYLGNAEITMQTSFGLSYISNFLGLGTVIVSPKVTAGTIFATAKENLNGAYIPTSGALGEVFSLTTDETGMVGMVHKANTDTASIDTLLIASVLFYPERADGIVKAAITPAEAAKA</sequence>
<evidence type="ECO:0000313" key="1">
    <source>
        <dbReference type="EMBL" id="DAG05255.1"/>
    </source>
</evidence>
<name>A0A8S5VF48_9CAUD</name>
<dbReference type="EMBL" id="BK016254">
    <property type="protein sequence ID" value="DAG05255.1"/>
    <property type="molecule type" value="Genomic_DNA"/>
</dbReference>
<protein>
    <submittedName>
        <fullName evidence="1">Major head protein</fullName>
    </submittedName>
</protein>
<proteinExistence type="predicted"/>